<evidence type="ECO:0000256" key="4">
    <source>
        <dbReference type="ARBA" id="ARBA00022692"/>
    </source>
</evidence>
<dbReference type="Pfam" id="PF02949">
    <property type="entry name" value="7tm_6"/>
    <property type="match status" value="1"/>
</dbReference>
<keyword evidence="5" id="KW-0552">Olfaction</keyword>
<dbReference type="GO" id="GO:0005549">
    <property type="term" value="F:odorant binding"/>
    <property type="evidence" value="ECO:0007669"/>
    <property type="project" value="InterPro"/>
</dbReference>
<keyword evidence="12" id="KW-1185">Reference proteome</keyword>
<feature type="transmembrane region" description="Helical" evidence="10">
    <location>
        <begin position="33"/>
        <end position="53"/>
    </location>
</feature>
<reference evidence="11" key="2">
    <citation type="submission" date="2020-05" db="UniProtKB">
        <authorList>
            <consortium name="EnsemblMetazoa"/>
        </authorList>
    </citation>
    <scope>IDENTIFICATION</scope>
    <source>
        <strain evidence="11">MINIMUS1</strain>
    </source>
</reference>
<dbReference type="AlphaFoldDB" id="A0A182WQV3"/>
<dbReference type="InterPro" id="IPR004117">
    <property type="entry name" value="7tm6_olfct_rcpt"/>
</dbReference>
<feature type="transmembrane region" description="Helical" evidence="10">
    <location>
        <begin position="262"/>
        <end position="283"/>
    </location>
</feature>
<name>A0A182WQV3_9DIPT</name>
<keyword evidence="4 10" id="KW-0812">Transmembrane</keyword>
<evidence type="ECO:0000256" key="1">
    <source>
        <dbReference type="ARBA" id="ARBA00004651"/>
    </source>
</evidence>
<evidence type="ECO:0000313" key="12">
    <source>
        <dbReference type="Proteomes" id="UP000075920"/>
    </source>
</evidence>
<sequence length="384" mass="44445">MKFLRIDEPCEIIPIGCRLLHLFGLGRDNRFKLVYWIQCLIYLVFSIIPRILLQVDDVVMLLRHISEIVFITYLCLQMAALYFRRAHLYQLVDMLAQCSEQSRSEEIQTFFIRSNIKINKSSIAYVRFFLLLYVLYCTMSPIASFMVYIRNAQNSTGEPDEFIISSEMNLYYLDIRYNPLHYSIYAGTIFVLSGISSLSLCTKDVVDIAAIKTTTLMFQTTAMQIRELSGQFTQDQLSRAIDLHRRTLSCKNKLQDALNLSLLFQLASCSGIWCLMMFYILLMGLDSRILNLVVLLVIVSIETYAYCVLGTQLTESGEDVLMALQQLSWYDQPVRVQRQILFMIHRSQVPILLTAGNLFFASVLQFSEIIQKSYSFFLVLKNVF</sequence>
<evidence type="ECO:0000256" key="7">
    <source>
        <dbReference type="ARBA" id="ARBA00023136"/>
    </source>
</evidence>
<evidence type="ECO:0000256" key="3">
    <source>
        <dbReference type="ARBA" id="ARBA00022606"/>
    </source>
</evidence>
<dbReference type="GO" id="GO:0007165">
    <property type="term" value="P:signal transduction"/>
    <property type="evidence" value="ECO:0007669"/>
    <property type="project" value="UniProtKB-KW"/>
</dbReference>
<keyword evidence="3" id="KW-0716">Sensory transduction</keyword>
<evidence type="ECO:0000256" key="9">
    <source>
        <dbReference type="ARBA" id="ARBA00023224"/>
    </source>
</evidence>
<dbReference type="PANTHER" id="PTHR21137:SF35">
    <property type="entry name" value="ODORANT RECEPTOR 19A-RELATED"/>
    <property type="match status" value="1"/>
</dbReference>
<keyword evidence="8" id="KW-0675">Receptor</keyword>
<dbReference type="GO" id="GO:0005886">
    <property type="term" value="C:plasma membrane"/>
    <property type="evidence" value="ECO:0007669"/>
    <property type="project" value="UniProtKB-SubCell"/>
</dbReference>
<evidence type="ECO:0000256" key="5">
    <source>
        <dbReference type="ARBA" id="ARBA00022725"/>
    </source>
</evidence>
<feature type="transmembrane region" description="Helical" evidence="10">
    <location>
        <begin position="65"/>
        <end position="83"/>
    </location>
</feature>
<feature type="transmembrane region" description="Helical" evidence="10">
    <location>
        <begin position="289"/>
        <end position="309"/>
    </location>
</feature>
<evidence type="ECO:0000256" key="8">
    <source>
        <dbReference type="ARBA" id="ARBA00023170"/>
    </source>
</evidence>
<dbReference type="STRING" id="112268.A0A182WQV3"/>
<comment type="subcellular location">
    <subcellularLocation>
        <location evidence="1">Cell membrane</location>
        <topology evidence="1">Multi-pass membrane protein</topology>
    </subcellularLocation>
</comment>
<protein>
    <submittedName>
        <fullName evidence="11">Uncharacterized protein</fullName>
    </submittedName>
</protein>
<keyword evidence="9" id="KW-0807">Transducer</keyword>
<keyword evidence="7 10" id="KW-0472">Membrane</keyword>
<evidence type="ECO:0000313" key="11">
    <source>
        <dbReference type="EnsemblMetazoa" id="AMIN015589-PA"/>
    </source>
</evidence>
<evidence type="ECO:0000256" key="10">
    <source>
        <dbReference type="SAM" id="Phobius"/>
    </source>
</evidence>
<dbReference type="Proteomes" id="UP000075920">
    <property type="component" value="Unassembled WGS sequence"/>
</dbReference>
<evidence type="ECO:0000256" key="2">
    <source>
        <dbReference type="ARBA" id="ARBA00022475"/>
    </source>
</evidence>
<accession>A0A182WQV3</accession>
<dbReference type="GO" id="GO:0004984">
    <property type="term" value="F:olfactory receptor activity"/>
    <property type="evidence" value="ECO:0007669"/>
    <property type="project" value="InterPro"/>
</dbReference>
<feature type="transmembrane region" description="Helical" evidence="10">
    <location>
        <begin position="182"/>
        <end position="202"/>
    </location>
</feature>
<proteinExistence type="predicted"/>
<keyword evidence="6 10" id="KW-1133">Transmembrane helix</keyword>
<feature type="transmembrane region" description="Helical" evidence="10">
    <location>
        <begin position="124"/>
        <end position="149"/>
    </location>
</feature>
<evidence type="ECO:0000256" key="6">
    <source>
        <dbReference type="ARBA" id="ARBA00022989"/>
    </source>
</evidence>
<keyword evidence="2" id="KW-1003">Cell membrane</keyword>
<dbReference type="PANTHER" id="PTHR21137">
    <property type="entry name" value="ODORANT RECEPTOR"/>
    <property type="match status" value="1"/>
</dbReference>
<organism evidence="11 12">
    <name type="scientific">Anopheles minimus</name>
    <dbReference type="NCBI Taxonomy" id="112268"/>
    <lineage>
        <taxon>Eukaryota</taxon>
        <taxon>Metazoa</taxon>
        <taxon>Ecdysozoa</taxon>
        <taxon>Arthropoda</taxon>
        <taxon>Hexapoda</taxon>
        <taxon>Insecta</taxon>
        <taxon>Pterygota</taxon>
        <taxon>Neoptera</taxon>
        <taxon>Endopterygota</taxon>
        <taxon>Diptera</taxon>
        <taxon>Nematocera</taxon>
        <taxon>Culicoidea</taxon>
        <taxon>Culicidae</taxon>
        <taxon>Anophelinae</taxon>
        <taxon>Anopheles</taxon>
    </lineage>
</organism>
<reference evidence="12" key="1">
    <citation type="submission" date="2013-03" db="EMBL/GenBank/DDBJ databases">
        <title>The Genome Sequence of Anopheles minimus MINIMUS1.</title>
        <authorList>
            <consortium name="The Broad Institute Genomics Platform"/>
            <person name="Neafsey D.E."/>
            <person name="Walton C."/>
            <person name="Walker B."/>
            <person name="Young S.K."/>
            <person name="Zeng Q."/>
            <person name="Gargeya S."/>
            <person name="Fitzgerald M."/>
            <person name="Haas B."/>
            <person name="Abouelleil A."/>
            <person name="Allen A.W."/>
            <person name="Alvarado L."/>
            <person name="Arachchi H.M."/>
            <person name="Berlin A.M."/>
            <person name="Chapman S.B."/>
            <person name="Gainer-Dewar J."/>
            <person name="Goldberg J."/>
            <person name="Griggs A."/>
            <person name="Gujja S."/>
            <person name="Hansen M."/>
            <person name="Howarth C."/>
            <person name="Imamovic A."/>
            <person name="Ireland A."/>
            <person name="Larimer J."/>
            <person name="McCowan C."/>
            <person name="Murphy C."/>
            <person name="Pearson M."/>
            <person name="Poon T.W."/>
            <person name="Priest M."/>
            <person name="Roberts A."/>
            <person name="Saif S."/>
            <person name="Shea T."/>
            <person name="Sisk P."/>
            <person name="Sykes S."/>
            <person name="Wortman J."/>
            <person name="Nusbaum C."/>
            <person name="Birren B."/>
        </authorList>
    </citation>
    <scope>NUCLEOTIDE SEQUENCE [LARGE SCALE GENOMIC DNA]</scope>
    <source>
        <strain evidence="12">MINIMUS1</strain>
    </source>
</reference>
<dbReference type="EnsemblMetazoa" id="AMIN015589-RA">
    <property type="protein sequence ID" value="AMIN015589-PA"/>
    <property type="gene ID" value="AMIN015589"/>
</dbReference>
<dbReference type="VEuPathDB" id="VectorBase:AMIN015589"/>